<comment type="cofactor">
    <cofactor evidence="1">
        <name>NADP(+)</name>
        <dbReference type="ChEBI" id="CHEBI:58349"/>
    </cofactor>
</comment>
<evidence type="ECO:0000256" key="1">
    <source>
        <dbReference type="ARBA" id="ARBA00001937"/>
    </source>
</evidence>
<reference evidence="6 7" key="1">
    <citation type="submission" date="2009-09" db="EMBL/GenBank/DDBJ databases">
        <authorList>
            <person name="Weinstock G."/>
            <person name="Sodergren E."/>
            <person name="Clifton S."/>
            <person name="Fulton L."/>
            <person name="Fulton B."/>
            <person name="Courtney L."/>
            <person name="Fronick C."/>
            <person name="Harrison M."/>
            <person name="Strong C."/>
            <person name="Farmer C."/>
            <person name="Delahaunty K."/>
            <person name="Markovic C."/>
            <person name="Hall O."/>
            <person name="Minx P."/>
            <person name="Tomlinson C."/>
            <person name="Mitreva M."/>
            <person name="Nelson J."/>
            <person name="Hou S."/>
            <person name="Wollam A."/>
            <person name="Pepin K.H."/>
            <person name="Johnson M."/>
            <person name="Bhonagiri V."/>
            <person name="Nash W.E."/>
            <person name="Warren W."/>
            <person name="Chinwalla A."/>
            <person name="Mardis E.R."/>
            <person name="Wilson R.K."/>
        </authorList>
    </citation>
    <scope>NUCLEOTIDE SEQUENCE [LARGE SCALE GENOMIC DNA]</scope>
    <source>
        <strain evidence="7">ATCC 35185 / DSM 20758 / VPI D19B-28</strain>
    </source>
</reference>
<dbReference type="InterPro" id="IPR016040">
    <property type="entry name" value="NAD(P)-bd_dom"/>
</dbReference>
<dbReference type="GO" id="GO:0008446">
    <property type="term" value="F:GDP-mannose 4,6-dehydratase activity"/>
    <property type="evidence" value="ECO:0007669"/>
    <property type="project" value="UniProtKB-EC"/>
</dbReference>
<dbReference type="EC" id="4.2.1.47" evidence="3"/>
<dbReference type="GO" id="GO:0042351">
    <property type="term" value="P:'de novo' GDP-L-fucose biosynthetic process"/>
    <property type="evidence" value="ECO:0007669"/>
    <property type="project" value="TreeGrafter"/>
</dbReference>
<dbReference type="eggNOG" id="COG1089">
    <property type="taxonomic scope" value="Bacteria"/>
</dbReference>
<sequence>MYFAGSSEIFGNVKEAPQSEETAYNPRSVYGISKMAGHSLIKNYRERYNVYACTGFTYNHESPRRGYNFVTRKITSFVAGIILGAENKLELGNLDAVRDWGYAPEYVEAMHKMLQQDMPKDYVIATGALHSVRELLEIAFGKVGLDYQEYIHVNEAFLRPEGAIPLVGNASAIYQDLGWRAKKGIEEIISDMVETDIQILKKRNEKR</sequence>
<dbReference type="Gene3D" id="3.40.50.720">
    <property type="entry name" value="NAD(P)-binding Rossmann-like Domain"/>
    <property type="match status" value="1"/>
</dbReference>
<evidence type="ECO:0000256" key="4">
    <source>
        <dbReference type="ARBA" id="ARBA00023239"/>
    </source>
</evidence>
<comment type="caution">
    <text evidence="6">The sequence shown here is derived from an EMBL/GenBank/DDBJ whole genome shotgun (WGS) entry which is preliminary data.</text>
</comment>
<feature type="domain" description="NAD(P)-binding" evidence="5">
    <location>
        <begin position="1"/>
        <end position="192"/>
    </location>
</feature>
<evidence type="ECO:0000313" key="7">
    <source>
        <dbReference type="Proteomes" id="UP000003505"/>
    </source>
</evidence>
<dbReference type="Gene3D" id="3.90.25.10">
    <property type="entry name" value="UDP-galactose 4-epimerase, domain 1"/>
    <property type="match status" value="1"/>
</dbReference>
<dbReference type="InterPro" id="IPR036291">
    <property type="entry name" value="NAD(P)-bd_dom_sf"/>
</dbReference>
<organism evidence="6 7">
    <name type="scientific">Selenomonas sputigena (strain ATCC 35185 / DSM 20758 / CCUG 44933 / VPI D19B-28)</name>
    <dbReference type="NCBI Taxonomy" id="546271"/>
    <lineage>
        <taxon>Bacteria</taxon>
        <taxon>Bacillati</taxon>
        <taxon>Bacillota</taxon>
        <taxon>Negativicutes</taxon>
        <taxon>Selenomonadales</taxon>
        <taxon>Selenomonadaceae</taxon>
        <taxon>Selenomonas</taxon>
    </lineage>
</organism>
<protein>
    <recommendedName>
        <fullName evidence="3">GDP-mannose 4,6-dehydratase</fullName>
        <ecNumber evidence="3">4.2.1.47</ecNumber>
    </recommendedName>
</protein>
<dbReference type="Pfam" id="PF16363">
    <property type="entry name" value="GDP_Man_Dehyd"/>
    <property type="match status" value="1"/>
</dbReference>
<proteinExistence type="inferred from homology"/>
<dbReference type="SUPFAM" id="SSF51735">
    <property type="entry name" value="NAD(P)-binding Rossmann-fold domains"/>
    <property type="match status" value="1"/>
</dbReference>
<comment type="similarity">
    <text evidence="2">Belongs to the NAD(P)-dependent epimerase/dehydratase family. GDP-mannose 4,6-dehydratase subfamily.</text>
</comment>
<gene>
    <name evidence="6" type="ORF">SELSPUOL_01373</name>
</gene>
<dbReference type="PANTHER" id="PTHR43715:SF1">
    <property type="entry name" value="GDP-MANNOSE 4,6 DEHYDRATASE"/>
    <property type="match status" value="1"/>
</dbReference>
<evidence type="ECO:0000313" key="6">
    <source>
        <dbReference type="EMBL" id="EEX77203.1"/>
    </source>
</evidence>
<evidence type="ECO:0000256" key="2">
    <source>
        <dbReference type="ARBA" id="ARBA00009263"/>
    </source>
</evidence>
<dbReference type="STRING" id="546271.Selsp_0044"/>
<accession>C9LV81</accession>
<dbReference type="PANTHER" id="PTHR43715">
    <property type="entry name" value="GDP-MANNOSE 4,6-DEHYDRATASE"/>
    <property type="match status" value="1"/>
</dbReference>
<evidence type="ECO:0000256" key="3">
    <source>
        <dbReference type="ARBA" id="ARBA00011989"/>
    </source>
</evidence>
<dbReference type="InterPro" id="IPR006368">
    <property type="entry name" value="GDP_Man_deHydtase"/>
</dbReference>
<dbReference type="AlphaFoldDB" id="C9LV81"/>
<evidence type="ECO:0000259" key="5">
    <source>
        <dbReference type="Pfam" id="PF16363"/>
    </source>
</evidence>
<dbReference type="EMBL" id="ACKP02000024">
    <property type="protein sequence ID" value="EEX77203.1"/>
    <property type="molecule type" value="Genomic_DNA"/>
</dbReference>
<dbReference type="Proteomes" id="UP000003505">
    <property type="component" value="Unassembled WGS sequence"/>
</dbReference>
<name>C9LV81_SELS3</name>
<keyword evidence="4" id="KW-0456">Lyase</keyword>